<feature type="region of interest" description="Disordered" evidence="1">
    <location>
        <begin position="2761"/>
        <end position="2809"/>
    </location>
</feature>
<feature type="region of interest" description="Disordered" evidence="1">
    <location>
        <begin position="1073"/>
        <end position="1111"/>
    </location>
</feature>
<protein>
    <submittedName>
        <fullName evidence="5">Retrovirus-related Pol polyprotein from transposon RE2 (Retro element 2) (AtRE2)</fullName>
    </submittedName>
</protein>
<evidence type="ECO:0000256" key="1">
    <source>
        <dbReference type="SAM" id="MobiDB-lite"/>
    </source>
</evidence>
<reference evidence="4" key="2">
    <citation type="submission" date="2024-04" db="EMBL/GenBank/DDBJ databases">
        <authorList>
            <person name="Chen Y."/>
            <person name="Shah S."/>
            <person name="Dougan E. K."/>
            <person name="Thang M."/>
            <person name="Chan C."/>
        </authorList>
    </citation>
    <scope>NUCLEOTIDE SEQUENCE [LARGE SCALE GENOMIC DNA]</scope>
</reference>
<feature type="compositionally biased region" description="Acidic residues" evidence="1">
    <location>
        <begin position="477"/>
        <end position="488"/>
    </location>
</feature>
<dbReference type="OrthoDB" id="421837at2759"/>
<feature type="region of interest" description="Disordered" evidence="1">
    <location>
        <begin position="1147"/>
        <end position="1189"/>
    </location>
</feature>
<feature type="compositionally biased region" description="Low complexity" evidence="1">
    <location>
        <begin position="382"/>
        <end position="391"/>
    </location>
</feature>
<feature type="region of interest" description="Disordered" evidence="1">
    <location>
        <begin position="421"/>
        <end position="701"/>
    </location>
</feature>
<evidence type="ECO:0000313" key="5">
    <source>
        <dbReference type="EMBL" id="CAL4771569.1"/>
    </source>
</evidence>
<dbReference type="PANTHER" id="PTHR24216">
    <property type="entry name" value="PAXILLIN-RELATED"/>
    <property type="match status" value="1"/>
</dbReference>
<evidence type="ECO:0000313" key="4">
    <source>
        <dbReference type="EMBL" id="CAL1137632.1"/>
    </source>
</evidence>
<accession>A0A9P1C2G4</accession>
<dbReference type="InterPro" id="IPR013103">
    <property type="entry name" value="RVT_2"/>
</dbReference>
<evidence type="ECO:0000313" key="6">
    <source>
        <dbReference type="Proteomes" id="UP001152797"/>
    </source>
</evidence>
<feature type="region of interest" description="Disordered" evidence="1">
    <location>
        <begin position="765"/>
        <end position="820"/>
    </location>
</feature>
<dbReference type="EMBL" id="CAMXCT030000874">
    <property type="protein sequence ID" value="CAL4771569.1"/>
    <property type="molecule type" value="Genomic_DNA"/>
</dbReference>
<gene>
    <name evidence="3" type="ORF">C1SCF055_LOCUS11803</name>
</gene>
<feature type="compositionally biased region" description="Low complexity" evidence="1">
    <location>
        <begin position="1155"/>
        <end position="1165"/>
    </location>
</feature>
<feature type="region of interest" description="Disordered" evidence="1">
    <location>
        <begin position="1886"/>
        <end position="1922"/>
    </location>
</feature>
<feature type="region of interest" description="Disordered" evidence="1">
    <location>
        <begin position="1537"/>
        <end position="1560"/>
    </location>
</feature>
<feature type="compositionally biased region" description="Acidic residues" evidence="1">
    <location>
        <begin position="97"/>
        <end position="108"/>
    </location>
</feature>
<feature type="compositionally biased region" description="Basic residues" evidence="1">
    <location>
        <begin position="2766"/>
        <end position="2779"/>
    </location>
</feature>
<feature type="compositionally biased region" description="Basic residues" evidence="1">
    <location>
        <begin position="517"/>
        <end position="529"/>
    </location>
</feature>
<feature type="compositionally biased region" description="Basic and acidic residues" evidence="1">
    <location>
        <begin position="623"/>
        <end position="642"/>
    </location>
</feature>
<feature type="compositionally biased region" description="Low complexity" evidence="1">
    <location>
        <begin position="66"/>
        <end position="78"/>
    </location>
</feature>
<evidence type="ECO:0000259" key="2">
    <source>
        <dbReference type="Pfam" id="PF07727"/>
    </source>
</evidence>
<feature type="region of interest" description="Disordered" evidence="1">
    <location>
        <begin position="369"/>
        <end position="399"/>
    </location>
</feature>
<evidence type="ECO:0000313" key="3">
    <source>
        <dbReference type="EMBL" id="CAI3984257.1"/>
    </source>
</evidence>
<reference evidence="3" key="1">
    <citation type="submission" date="2022-10" db="EMBL/GenBank/DDBJ databases">
        <authorList>
            <person name="Chen Y."/>
            <person name="Dougan E. K."/>
            <person name="Chan C."/>
            <person name="Rhodes N."/>
            <person name="Thang M."/>
        </authorList>
    </citation>
    <scope>NUCLEOTIDE SEQUENCE</scope>
</reference>
<feature type="region of interest" description="Disordered" evidence="1">
    <location>
        <begin position="717"/>
        <end position="747"/>
    </location>
</feature>
<feature type="domain" description="Reverse transcriptase Ty1/copia-type" evidence="2">
    <location>
        <begin position="2278"/>
        <end position="2485"/>
    </location>
</feature>
<proteinExistence type="predicted"/>
<dbReference type="EMBL" id="CAMXCT010000874">
    <property type="protein sequence ID" value="CAI3984257.1"/>
    <property type="molecule type" value="Genomic_DNA"/>
</dbReference>
<feature type="region of interest" description="Disordered" evidence="1">
    <location>
        <begin position="35"/>
        <end position="172"/>
    </location>
</feature>
<feature type="compositionally biased region" description="Low complexity" evidence="1">
    <location>
        <begin position="44"/>
        <end position="59"/>
    </location>
</feature>
<feature type="region of interest" description="Disordered" evidence="1">
    <location>
        <begin position="1935"/>
        <end position="1966"/>
    </location>
</feature>
<feature type="compositionally biased region" description="Basic and acidic residues" evidence="1">
    <location>
        <begin position="1083"/>
        <end position="1095"/>
    </location>
</feature>
<organism evidence="3">
    <name type="scientific">Cladocopium goreaui</name>
    <dbReference type="NCBI Taxonomy" id="2562237"/>
    <lineage>
        <taxon>Eukaryota</taxon>
        <taxon>Sar</taxon>
        <taxon>Alveolata</taxon>
        <taxon>Dinophyceae</taxon>
        <taxon>Suessiales</taxon>
        <taxon>Symbiodiniaceae</taxon>
        <taxon>Cladocopium</taxon>
    </lineage>
</organism>
<feature type="region of interest" description="Disordered" evidence="1">
    <location>
        <begin position="1491"/>
        <end position="1519"/>
    </location>
</feature>
<feature type="region of interest" description="Disordered" evidence="1">
    <location>
        <begin position="1979"/>
        <end position="2007"/>
    </location>
</feature>
<dbReference type="PANTHER" id="PTHR24216:SF65">
    <property type="entry name" value="PAXILLIN-LIKE PROTEIN 1"/>
    <property type="match status" value="1"/>
</dbReference>
<feature type="compositionally biased region" description="Acidic residues" evidence="1">
    <location>
        <begin position="1491"/>
        <end position="1507"/>
    </location>
</feature>
<feature type="compositionally biased region" description="Acidic residues" evidence="1">
    <location>
        <begin position="116"/>
        <end position="132"/>
    </location>
</feature>
<dbReference type="EMBL" id="CAMXCT020000874">
    <property type="protein sequence ID" value="CAL1137632.1"/>
    <property type="molecule type" value="Genomic_DNA"/>
</dbReference>
<feature type="compositionally biased region" description="Basic and acidic residues" evidence="1">
    <location>
        <begin position="530"/>
        <end position="541"/>
    </location>
</feature>
<dbReference type="Proteomes" id="UP001152797">
    <property type="component" value="Unassembled WGS sequence"/>
</dbReference>
<keyword evidence="6" id="KW-1185">Reference proteome</keyword>
<name>A0A9P1C2G4_9DINO</name>
<feature type="compositionally biased region" description="Acidic residues" evidence="1">
    <location>
        <begin position="449"/>
        <end position="459"/>
    </location>
</feature>
<comment type="caution">
    <text evidence="3">The sequence shown here is derived from an EMBL/GenBank/DDBJ whole genome shotgun (WGS) entry which is preliminary data.</text>
</comment>
<dbReference type="Pfam" id="PF07727">
    <property type="entry name" value="RVT_2"/>
    <property type="match status" value="1"/>
</dbReference>
<feature type="compositionally biased region" description="Basic residues" evidence="1">
    <location>
        <begin position="148"/>
        <end position="158"/>
    </location>
</feature>
<feature type="compositionally biased region" description="Acidic residues" evidence="1">
    <location>
        <begin position="421"/>
        <end position="439"/>
    </location>
</feature>
<feature type="compositionally biased region" description="Low complexity" evidence="1">
    <location>
        <begin position="793"/>
        <end position="809"/>
    </location>
</feature>
<sequence>MYGKGSAAPSPMSHPMTSSMSMGWYWSDGYNWYHTLPAGVPAQSTEPGSTAPAAASGASQPNVPGRAQAAKASAPAPKRSVKPRPAPGRTSGAGGDPGDDGDDDDDENSSSSYTYETEEEEEEEQREEDPPEEPLPTRRPKQEPKSPSRSKSRPRRTQSKAPSVESSVAATDELQDMLRRKATAGDRSKPALHQVKLETFTGQRGAYKDWKRVLTAQRSLYQLQDKELSMLVYLSCKGDARQILNQLEMEEMTAEGGLQRMLSLLEEAYGSRADERFEERQEAYLQFRRSPGMPMSQYIASLKRLRQEYLREDAETVISDKAFAQRLLSRAGLTKKERMDCFFSAGGRYKAKDIERVLRFRCAKVHEEESRRPAASRANDESSASRSSGYKRSNRSGRYQYRGSTRYGRQVYHADDDLAYEDDEQEPGDADDEDLEEEVASGRIPEQAYYEDDYQDSWQDDYGGYGQDSYWQADGDWGYDDDDEEEDVPSATTHDISEAYAAGWRAKAQASGNKQSRGYRSKGSGKARVRGPDRRQVDDRKKRSVCSSCGNQGHWRGDPECPKVVAGEDSLHPRHQGAGGVSEVNVTFKSGPPSSPTSPSFSSPRNPGHKEPTSPTSSSLPVKVEEPPAKVTKTEPKPETKVTRVNWTMMVGNDHSPWELLQDYDSDEGDNSMASISDDEEPPALPPTSNASGSDKPPSKAEYKLALKTVLKALDYDDEEVERHSKKKPGKEVKLRPGELLQALPHMDKAEKRELYKALKAEQETIAEESVQRAPPTSDKLKRANQRAGGYRATASSSSAPAAPTAAAPQEPQKDVPAAVRKKQLATFRRTLFENSLSRRGHVKPSQASEYPTAEQEACPHSFDDLRWGANNSAHWAHCKRCKLKRVLYYSMDHGAMMVGEDLQEVYNMGPSLSPGEVIVDTGCRTSVAGCAWHKMHQAAIRRLGLQFFEVGQEETFRFGAGPPILSRKAYLYPCFTHGQPTWLRISEVDGAAASCPGLVGPSEMARWSVELHFSDRTMVVFGEQRPMCLSVTRHPVLQLLEIQPHQADPSLWGTPDLQQQKHILKENPHQMAFLEGGSPDGHQSDPEESDHPDASEVPPETQEEETWDLTPANVGPEQLALMQEKLEYETSVTEVLMKDAFVASAAAPEDPYDSEGSISGGISETSHELGAPAETDSGSSTDEELEERHGEFVFAPHKEPFSKGQRRKVTNAANQILLGFDCEKQAKREFHMAQEVKVPRPLKRRTGWKILEVFTWTCLLSRLADSWGWEFCEPITIPNWDLRQQSDIKAALDYVDRCDPDLLVIAWPCTRWSPMQNMNIKTEAQRQALAAGQLNERKTFLSFTRRAVLKQRARRKAVLGENPHPSKAWKQPEIIDAFEGLPQAVMDQCMYGLKHPENGTPIQKATRWMGQEEVLTYLHTRCSGDHDHEVIQGNVRVGGRTVKLSEWCGGYSLPLCESIIRGAELYLQSDSRNATYYHNEVMAEELMMDGEEVQERAEEEEEEPDTNPEFQEPRMLPEDKQEKDIEDLLDEAVEDPESAAQQYAERHAQKDPPPAAPDHRRFQVAPEVRKAVEQAHRQLGHPSRNTLVRMLRLAGATDGAVEHAKLWRCDVCASRAPPKHPTAAAPGLRPYGFNRHHLVDLKYFRDSRRKLYVALSMLDAGTLFHQAVLLKTRRSEYCADKWHKHWLCIFGAPAKIRLDQGGKGFAHMKQALAAAIAAKNQTVSRDGYTPNQRLYGQEVRFPGLTDEEERLGFAESIGTEGDVARAHRLRHSARLALLRTDVQDKLRRAILRRPKKSTEPFIPGTQIYYWIPQKGQRRYASGLWRGPATVLVREGQTRYFVSWRGRCLLLAEENMRLATGEELALQSPMPEQDLKELARILKDPEGTKGFEDDSNAAAPPKPPPPRMSASRQLLRAQGQAMMRGLRSAKRLLSVLPPTRQNSTKRRKMIADGQRPMALPPPEAPRERLQLPGVAARALAPPEPDHQPDDVSPVPTTPLDDTQAEPPQVLDEELQNIEVRRRHLLDDVPISVKRKEIPRADPSTDHVHKKLRVAYVFALASMFQGQDAPQNEWLSKYEVAMLKSLTGLEVTSARLHRAPRKRMQVPTKARNRARTSVLIGQDPSVTLVVEENAQEVTMHPKKKAPFLWTGLTIFHREKNHKSHRVYVELPGGLIEAKMHPEEAAEFHTLWCEEIRDLLVADALVLRLKENKKELDPKFFNSEEQEAFERADQKEWSQWLANKVVRFLQPDEAARVPRSKIFRAPMRIVRVNKAAEKLAPLVAKSRLIIPGHLDPEIGTYRTDSPTAATMTTRLIKLLAASRGYQIYSFDVSTAFLSGKATEREIYVRAPTTGLPRVGEHRAIRPLELMQVLKSAYGLTESPRLWYLEAKDGMDEVELKELAASRSVFLASDKGKTWAICALHVDDGLLVGDDKDEKFVKLREKINQRFNIKEWQFLEEGKPLNFLGVELHKEKDGFTDRMDKYVQGIEPPDAPKGKPETPLSPEQVTTLRRLVMKMRWPAQHTMPQILYLVSRLAQSINHGTIATFNEAIKVLNLMKEEVHRGHGRLWYRHIPEKELAVFTFFDASLGKEEQGRSQLGSIHFVGSAKASQGPAPASVVDFTTNKSTRVVRSSMSAEALSLCTAADRHLYLRLILQMLLTGVQEIAPTWRQHLKIPGSVITDAKSLFDHLVTTGQIPTERQTLLDLLVCKDLVENNVVLMRWVPTYRQFADFLTKMMAPVLWAEFMRSGRISLKETAEEAKEEERRRGLRKAQRQRRKDRMKGLEANSPAASGKSILAASSRSRLPMRNF</sequence>